<keyword evidence="6" id="KW-1185">Reference proteome</keyword>
<dbReference type="OrthoDB" id="1732691at2759"/>
<dbReference type="GO" id="GO:0009099">
    <property type="term" value="P:L-valine biosynthetic process"/>
    <property type="evidence" value="ECO:0007669"/>
    <property type="project" value="TreeGrafter"/>
</dbReference>
<dbReference type="AlphaFoldDB" id="A0A401QBE6"/>
<evidence type="ECO:0000313" key="6">
    <source>
        <dbReference type="Proteomes" id="UP000288216"/>
    </source>
</evidence>
<evidence type="ECO:0000256" key="4">
    <source>
        <dbReference type="ARBA" id="ARBA00022898"/>
    </source>
</evidence>
<reference evidence="5 6" key="1">
    <citation type="journal article" date="2018" name="Nat. Ecol. Evol.">
        <title>Shark genomes provide insights into elasmobranch evolution and the origin of vertebrates.</title>
        <authorList>
            <person name="Hara Y"/>
            <person name="Yamaguchi K"/>
            <person name="Onimaru K"/>
            <person name="Kadota M"/>
            <person name="Koyanagi M"/>
            <person name="Keeley SD"/>
            <person name="Tatsumi K"/>
            <person name="Tanaka K"/>
            <person name="Motone F"/>
            <person name="Kageyama Y"/>
            <person name="Nozu R"/>
            <person name="Adachi N"/>
            <person name="Nishimura O"/>
            <person name="Nakagawa R"/>
            <person name="Tanegashima C"/>
            <person name="Kiyatake I"/>
            <person name="Matsumoto R"/>
            <person name="Murakumo K"/>
            <person name="Nishida K"/>
            <person name="Terakita A"/>
            <person name="Kuratani S"/>
            <person name="Sato K"/>
            <person name="Hyodo S Kuraku.S."/>
        </authorList>
    </citation>
    <scope>NUCLEOTIDE SEQUENCE [LARGE SCALE GENOMIC DNA]</scope>
</reference>
<dbReference type="Gene3D" id="3.30.470.10">
    <property type="match status" value="1"/>
</dbReference>
<dbReference type="GO" id="GO:0005739">
    <property type="term" value="C:mitochondrion"/>
    <property type="evidence" value="ECO:0007669"/>
    <property type="project" value="TreeGrafter"/>
</dbReference>
<dbReference type="PANTHER" id="PTHR11825:SF39">
    <property type="entry name" value="BRANCHED-CHAIN-AMINO-ACID AMINOTRANSFERASE, MITOCHONDRIAL"/>
    <property type="match status" value="1"/>
</dbReference>
<dbReference type="InterPro" id="IPR043131">
    <property type="entry name" value="BCAT-like_N"/>
</dbReference>
<proteinExistence type="inferred from homology"/>
<feature type="non-terminal residue" evidence="5">
    <location>
        <position position="1"/>
    </location>
</feature>
<protein>
    <recommendedName>
        <fullName evidence="3">branched-chain-amino-acid transaminase</fullName>
        <ecNumber evidence="3">2.6.1.42</ecNumber>
    </recommendedName>
</protein>
<evidence type="ECO:0000256" key="1">
    <source>
        <dbReference type="ARBA" id="ARBA00001933"/>
    </source>
</evidence>
<dbReference type="EC" id="2.6.1.42" evidence="3"/>
<evidence type="ECO:0000313" key="5">
    <source>
        <dbReference type="EMBL" id="GCB82672.1"/>
    </source>
</evidence>
<keyword evidence="4" id="KW-0663">Pyridoxal phosphate</keyword>
<name>A0A401QBE6_SCYTO</name>
<dbReference type="PANTHER" id="PTHR11825">
    <property type="entry name" value="SUBGROUP IIII AMINOTRANSFERASE"/>
    <property type="match status" value="1"/>
</dbReference>
<evidence type="ECO:0000256" key="2">
    <source>
        <dbReference type="ARBA" id="ARBA00009320"/>
    </source>
</evidence>
<dbReference type="InterPro" id="IPR036038">
    <property type="entry name" value="Aminotransferase-like"/>
</dbReference>
<accession>A0A401QBE6</accession>
<dbReference type="GO" id="GO:0009098">
    <property type="term" value="P:L-leucine biosynthetic process"/>
    <property type="evidence" value="ECO:0007669"/>
    <property type="project" value="TreeGrafter"/>
</dbReference>
<dbReference type="OMA" id="MEIGKHG"/>
<comment type="similarity">
    <text evidence="2">Belongs to the class-IV pyridoxal-phosphate-dependent aminotransferase family.</text>
</comment>
<organism evidence="5 6">
    <name type="scientific">Scyliorhinus torazame</name>
    <name type="common">Cloudy catshark</name>
    <name type="synonym">Catulus torazame</name>
    <dbReference type="NCBI Taxonomy" id="75743"/>
    <lineage>
        <taxon>Eukaryota</taxon>
        <taxon>Metazoa</taxon>
        <taxon>Chordata</taxon>
        <taxon>Craniata</taxon>
        <taxon>Vertebrata</taxon>
        <taxon>Chondrichthyes</taxon>
        <taxon>Elasmobranchii</taxon>
        <taxon>Galeomorphii</taxon>
        <taxon>Galeoidea</taxon>
        <taxon>Carcharhiniformes</taxon>
        <taxon>Scyliorhinidae</taxon>
        <taxon>Scyliorhinus</taxon>
    </lineage>
</organism>
<dbReference type="Proteomes" id="UP000288216">
    <property type="component" value="Unassembled WGS sequence"/>
</dbReference>
<sequence>SLLKGISEPDGFLTTIDKLLSRQLLQARGFPKGPWRSVSTMFKAADLQIELSKHPKEKPDSSKLVFGKSFSDHMLTIEWSAEKGWDRPHIKPLQNLSLHPASSVLHYSIEVSNLLTVTMR</sequence>
<dbReference type="SUPFAM" id="SSF56752">
    <property type="entry name" value="D-aminoacid aminotransferase-like PLP-dependent enzymes"/>
    <property type="match status" value="1"/>
</dbReference>
<dbReference type="EMBL" id="BFAA01021018">
    <property type="protein sequence ID" value="GCB82672.1"/>
    <property type="molecule type" value="Genomic_DNA"/>
</dbReference>
<dbReference type="InterPro" id="IPR005786">
    <property type="entry name" value="B_amino_transII"/>
</dbReference>
<gene>
    <name evidence="5" type="ORF">scyTo_0022050</name>
</gene>
<dbReference type="STRING" id="75743.A0A401QBE6"/>
<dbReference type="GO" id="GO:0004084">
    <property type="term" value="F:branched-chain-amino-acid transaminase activity"/>
    <property type="evidence" value="ECO:0007669"/>
    <property type="project" value="UniProtKB-EC"/>
</dbReference>
<evidence type="ECO:0000256" key="3">
    <source>
        <dbReference type="ARBA" id="ARBA00013053"/>
    </source>
</evidence>
<comment type="cofactor">
    <cofactor evidence="1">
        <name>pyridoxal 5'-phosphate</name>
        <dbReference type="ChEBI" id="CHEBI:597326"/>
    </cofactor>
</comment>
<comment type="caution">
    <text evidence="5">The sequence shown here is derived from an EMBL/GenBank/DDBJ whole genome shotgun (WGS) entry which is preliminary data.</text>
</comment>